<dbReference type="GO" id="GO:0005737">
    <property type="term" value="C:cytoplasm"/>
    <property type="evidence" value="ECO:0007669"/>
    <property type="project" value="TreeGrafter"/>
</dbReference>
<name>A0A0B5FRB6_9BACT</name>
<proteinExistence type="predicted"/>
<keyword evidence="3" id="KW-0012">Acyltransferase</keyword>
<dbReference type="AlphaFoldDB" id="A0A0B5FRB6"/>
<dbReference type="HOGENOM" id="CLU_016733_2_4_7"/>
<reference evidence="6 7" key="1">
    <citation type="journal article" date="2015" name="Genome Announc.">
        <title>Genomes of Geoalkalibacter ferrihydriticus Z-0531T and Geoalkalibacter subterraneus Red1T, Two Haloalkaliphilic Metal-Reducing Deltaproteobacteria.</title>
        <authorList>
            <person name="Badalamenti J.P."/>
            <person name="Krajmalnik-Brown R."/>
            <person name="Torres C.I."/>
            <person name="Bond D.R."/>
        </authorList>
    </citation>
    <scope>NUCLEOTIDE SEQUENCE [LARGE SCALE GENOMIC DNA]</scope>
    <source>
        <strain evidence="6 7">Red1</strain>
    </source>
</reference>
<dbReference type="Proteomes" id="UP000035036">
    <property type="component" value="Chromosome"/>
</dbReference>
<dbReference type="InterPro" id="IPR050743">
    <property type="entry name" value="2-oxoacid_DH_E2_comp"/>
</dbReference>
<dbReference type="InterPro" id="IPR001078">
    <property type="entry name" value="2-oxoacid_DH_actylTfrase"/>
</dbReference>
<dbReference type="Gene3D" id="3.30.559.10">
    <property type="entry name" value="Chloramphenicol acetyltransferase-like domain"/>
    <property type="match status" value="1"/>
</dbReference>
<dbReference type="Pfam" id="PF00198">
    <property type="entry name" value="2-oxoacid_dh"/>
    <property type="match status" value="1"/>
</dbReference>
<comment type="cofactor">
    <cofactor evidence="1">
        <name>(R)-lipoate</name>
        <dbReference type="ChEBI" id="CHEBI:83088"/>
    </cofactor>
</comment>
<sequence>MRGIGDRARDLAEKARQGRLKAEEMSDGTFTVSNMGMLGVESFTAIITPPQAAALAVGAVQHEPVADAGQGDLVVIPRMRLTLSADHRVFDGADAADFLNTVRDYLEAPITLVATGDDE</sequence>
<evidence type="ECO:0000259" key="5">
    <source>
        <dbReference type="Pfam" id="PF00198"/>
    </source>
</evidence>
<dbReference type="InterPro" id="IPR023213">
    <property type="entry name" value="CAT-like_dom_sf"/>
</dbReference>
<evidence type="ECO:0000313" key="7">
    <source>
        <dbReference type="Proteomes" id="UP000035036"/>
    </source>
</evidence>
<gene>
    <name evidence="6" type="ORF">GSUB_12325</name>
</gene>
<protein>
    <recommendedName>
        <fullName evidence="5">2-oxoacid dehydrogenase acyltransferase catalytic domain-containing protein</fullName>
    </recommendedName>
</protein>
<keyword evidence="2" id="KW-0808">Transferase</keyword>
<evidence type="ECO:0000256" key="2">
    <source>
        <dbReference type="ARBA" id="ARBA00022679"/>
    </source>
</evidence>
<dbReference type="KEGG" id="gsb:GSUB_12325"/>
<dbReference type="STRING" id="483547.GSUB_12325"/>
<evidence type="ECO:0000256" key="3">
    <source>
        <dbReference type="ARBA" id="ARBA00023315"/>
    </source>
</evidence>
<feature type="domain" description="2-oxoacid dehydrogenase acyltransferase catalytic" evidence="5">
    <location>
        <begin position="4"/>
        <end position="113"/>
    </location>
</feature>
<dbReference type="SUPFAM" id="SSF52777">
    <property type="entry name" value="CoA-dependent acyltransferases"/>
    <property type="match status" value="1"/>
</dbReference>
<dbReference type="GO" id="GO:0016407">
    <property type="term" value="F:acetyltransferase activity"/>
    <property type="evidence" value="ECO:0007669"/>
    <property type="project" value="TreeGrafter"/>
</dbReference>
<evidence type="ECO:0000256" key="4">
    <source>
        <dbReference type="SAM" id="MobiDB-lite"/>
    </source>
</evidence>
<accession>A0A0B5FRB6</accession>
<feature type="region of interest" description="Disordered" evidence="4">
    <location>
        <begin position="1"/>
        <end position="23"/>
    </location>
</feature>
<dbReference type="GO" id="GO:0031405">
    <property type="term" value="F:lipoic acid binding"/>
    <property type="evidence" value="ECO:0007669"/>
    <property type="project" value="TreeGrafter"/>
</dbReference>
<keyword evidence="7" id="KW-1185">Reference proteome</keyword>
<dbReference type="PANTHER" id="PTHR43178:SF5">
    <property type="entry name" value="LIPOAMIDE ACYLTRANSFERASE COMPONENT OF BRANCHED-CHAIN ALPHA-KETO ACID DEHYDROGENASE COMPLEX, MITOCHONDRIAL"/>
    <property type="match status" value="1"/>
</dbReference>
<evidence type="ECO:0000256" key="1">
    <source>
        <dbReference type="ARBA" id="ARBA00001938"/>
    </source>
</evidence>
<organism evidence="6 7">
    <name type="scientific">Geoalkalibacter subterraneus</name>
    <dbReference type="NCBI Taxonomy" id="483547"/>
    <lineage>
        <taxon>Bacteria</taxon>
        <taxon>Pseudomonadati</taxon>
        <taxon>Thermodesulfobacteriota</taxon>
        <taxon>Desulfuromonadia</taxon>
        <taxon>Desulfuromonadales</taxon>
        <taxon>Geoalkalibacteraceae</taxon>
        <taxon>Geoalkalibacter</taxon>
    </lineage>
</organism>
<evidence type="ECO:0000313" key="6">
    <source>
        <dbReference type="EMBL" id="AJF07184.1"/>
    </source>
</evidence>
<dbReference type="EMBL" id="CP010311">
    <property type="protein sequence ID" value="AJF07184.1"/>
    <property type="molecule type" value="Genomic_DNA"/>
</dbReference>
<dbReference type="PANTHER" id="PTHR43178">
    <property type="entry name" value="DIHYDROLIPOAMIDE ACETYLTRANSFERASE COMPONENT OF PYRUVATE DEHYDROGENASE COMPLEX"/>
    <property type="match status" value="1"/>
</dbReference>